<dbReference type="InParanoid" id="A0A0C3FY60"/>
<dbReference type="HOGENOM" id="CLU_013084_2_1_1"/>
<evidence type="ECO:0000313" key="3">
    <source>
        <dbReference type="Proteomes" id="UP000054166"/>
    </source>
</evidence>
<sequence length="628" mass="72175">MRKDLHEDPRKFSSSYLISEEDVDIFKDDVKPRAPRKKKDANELPTYAADREQAGAADGDTEGTTCTDRWQAAMSDVMKRMWAIYRESGIFLAACRHGFIWLILDMIRSGELAKYPLAIIERLLKVYRKDLGIGYDIACSFLATMAKSSLAPAARKQALQLVVPAFHGYTHNRACQLDHHPLYVVGFGLEDFEGCEHVFSASNFLARLTRHATRFHRHQAMDMHFMQWDEDKYAELTLFLFNNYKQVDQILREMPNTIAVFESGTTPDECDYAGHLEAERVYLASRKKEPEADVIASKYISLLIVYKDASDQFQKISLLGAEVHSAELRGRIATGKLNAFESLTQVREMLLAFEVLHGIDNRWTPDSDEWKKAVEYTRVRDFQKALDKLEALVVQRLFELSKMGLTGTGYKLRVHINKGLKARCKAIQNALKKYNVMAVQLRRPVLDWKSVSAYGTLAEFSLLRECREDIRAQPWAQAVNRQAGIHRLKLARAYEERKRLNTEVRRVATSIRDEELDFKRHITHLKETDILLATELRDICDRRVRVNWRHRARIAEIYKLPCYNGITSLGTRIGHAGIDNSMDIDDGLEKDPEDDEEPEPDEDDIVVAELQNVEQFFEQLSIPAADDE</sequence>
<dbReference type="Pfam" id="PF18758">
    <property type="entry name" value="KDZ"/>
    <property type="match status" value="1"/>
</dbReference>
<reference evidence="2 3" key="1">
    <citation type="submission" date="2014-04" db="EMBL/GenBank/DDBJ databases">
        <authorList>
            <consortium name="DOE Joint Genome Institute"/>
            <person name="Kuo A."/>
            <person name="Tarkka M."/>
            <person name="Buscot F."/>
            <person name="Kohler A."/>
            <person name="Nagy L.G."/>
            <person name="Floudas D."/>
            <person name="Copeland A."/>
            <person name="Barry K.W."/>
            <person name="Cichocki N."/>
            <person name="Veneault-Fourrey C."/>
            <person name="LaButti K."/>
            <person name="Lindquist E.A."/>
            <person name="Lipzen A."/>
            <person name="Lundell T."/>
            <person name="Morin E."/>
            <person name="Murat C."/>
            <person name="Sun H."/>
            <person name="Tunlid A."/>
            <person name="Henrissat B."/>
            <person name="Grigoriev I.V."/>
            <person name="Hibbett D.S."/>
            <person name="Martin F."/>
            <person name="Nordberg H.P."/>
            <person name="Cantor M.N."/>
            <person name="Hua S.X."/>
        </authorList>
    </citation>
    <scope>NUCLEOTIDE SEQUENCE [LARGE SCALE GENOMIC DNA]</scope>
    <source>
        <strain evidence="2 3">F 1598</strain>
    </source>
</reference>
<feature type="compositionally biased region" description="Acidic residues" evidence="1">
    <location>
        <begin position="582"/>
        <end position="603"/>
    </location>
</feature>
<dbReference type="EMBL" id="KN832975">
    <property type="protein sequence ID" value="KIM89110.1"/>
    <property type="molecule type" value="Genomic_DNA"/>
</dbReference>
<organism evidence="2 3">
    <name type="scientific">Piloderma croceum (strain F 1598)</name>
    <dbReference type="NCBI Taxonomy" id="765440"/>
    <lineage>
        <taxon>Eukaryota</taxon>
        <taxon>Fungi</taxon>
        <taxon>Dikarya</taxon>
        <taxon>Basidiomycota</taxon>
        <taxon>Agaricomycotina</taxon>
        <taxon>Agaricomycetes</taxon>
        <taxon>Agaricomycetidae</taxon>
        <taxon>Atheliales</taxon>
        <taxon>Atheliaceae</taxon>
        <taxon>Piloderma</taxon>
    </lineage>
</organism>
<dbReference type="OrthoDB" id="3246730at2759"/>
<feature type="region of interest" description="Disordered" evidence="1">
    <location>
        <begin position="580"/>
        <end position="603"/>
    </location>
</feature>
<accession>A0A0C3FY60</accession>
<name>A0A0C3FY60_PILCF</name>
<gene>
    <name evidence="2" type="ORF">PILCRDRAFT_2398</name>
</gene>
<dbReference type="InterPro" id="IPR040521">
    <property type="entry name" value="KDZ"/>
</dbReference>
<reference evidence="3" key="2">
    <citation type="submission" date="2015-01" db="EMBL/GenBank/DDBJ databases">
        <title>Evolutionary Origins and Diversification of the Mycorrhizal Mutualists.</title>
        <authorList>
            <consortium name="DOE Joint Genome Institute"/>
            <consortium name="Mycorrhizal Genomics Consortium"/>
            <person name="Kohler A."/>
            <person name="Kuo A."/>
            <person name="Nagy L.G."/>
            <person name="Floudas D."/>
            <person name="Copeland A."/>
            <person name="Barry K.W."/>
            <person name="Cichocki N."/>
            <person name="Veneault-Fourrey C."/>
            <person name="LaButti K."/>
            <person name="Lindquist E.A."/>
            <person name="Lipzen A."/>
            <person name="Lundell T."/>
            <person name="Morin E."/>
            <person name="Murat C."/>
            <person name="Riley R."/>
            <person name="Ohm R."/>
            <person name="Sun H."/>
            <person name="Tunlid A."/>
            <person name="Henrissat B."/>
            <person name="Grigoriev I.V."/>
            <person name="Hibbett D.S."/>
            <person name="Martin F."/>
        </authorList>
    </citation>
    <scope>NUCLEOTIDE SEQUENCE [LARGE SCALE GENOMIC DNA]</scope>
    <source>
        <strain evidence="3">F 1598</strain>
    </source>
</reference>
<dbReference type="Proteomes" id="UP000054166">
    <property type="component" value="Unassembled WGS sequence"/>
</dbReference>
<dbReference type="AlphaFoldDB" id="A0A0C3FY60"/>
<evidence type="ECO:0008006" key="4">
    <source>
        <dbReference type="Google" id="ProtNLM"/>
    </source>
</evidence>
<evidence type="ECO:0000313" key="2">
    <source>
        <dbReference type="EMBL" id="KIM89110.1"/>
    </source>
</evidence>
<keyword evidence="3" id="KW-1185">Reference proteome</keyword>
<feature type="region of interest" description="Disordered" evidence="1">
    <location>
        <begin position="33"/>
        <end position="64"/>
    </location>
</feature>
<evidence type="ECO:0000256" key="1">
    <source>
        <dbReference type="SAM" id="MobiDB-lite"/>
    </source>
</evidence>
<dbReference type="PANTHER" id="PTHR33096">
    <property type="entry name" value="CXC2 DOMAIN-CONTAINING PROTEIN"/>
    <property type="match status" value="1"/>
</dbReference>
<protein>
    <recommendedName>
        <fullName evidence="4">CxC1-like cysteine cluster associated with KDZ transposases domain-containing protein</fullName>
    </recommendedName>
</protein>
<dbReference type="PANTHER" id="PTHR33096:SF1">
    <property type="entry name" value="CXC1-LIKE CYSTEINE CLUSTER ASSOCIATED WITH KDZ TRANSPOSASES DOMAIN-CONTAINING PROTEIN"/>
    <property type="match status" value="1"/>
</dbReference>
<proteinExistence type="predicted"/>